<keyword evidence="4" id="KW-1185">Reference proteome</keyword>
<accession>A0A2T0M8K9</accession>
<feature type="region of interest" description="Disordered" evidence="1">
    <location>
        <begin position="23"/>
        <end position="47"/>
    </location>
</feature>
<dbReference type="PROSITE" id="PS51257">
    <property type="entry name" value="PROKAR_LIPOPROTEIN"/>
    <property type="match status" value="1"/>
</dbReference>
<evidence type="ECO:0000313" key="4">
    <source>
        <dbReference type="Proteomes" id="UP000237640"/>
    </source>
</evidence>
<gene>
    <name evidence="3" type="ORF">CLV81_2149</name>
</gene>
<organism evidence="3 4">
    <name type="scientific">Flagellimonas meridianipacifica</name>
    <dbReference type="NCBI Taxonomy" id="1080225"/>
    <lineage>
        <taxon>Bacteria</taxon>
        <taxon>Pseudomonadati</taxon>
        <taxon>Bacteroidota</taxon>
        <taxon>Flavobacteriia</taxon>
        <taxon>Flavobacteriales</taxon>
        <taxon>Flavobacteriaceae</taxon>
        <taxon>Flagellimonas</taxon>
    </lineage>
</organism>
<feature type="signal peptide" evidence="2">
    <location>
        <begin position="1"/>
        <end position="23"/>
    </location>
</feature>
<dbReference type="EMBL" id="PVYX01000002">
    <property type="protein sequence ID" value="PRX53762.1"/>
    <property type="molecule type" value="Genomic_DNA"/>
</dbReference>
<reference evidence="3 4" key="1">
    <citation type="submission" date="2018-03" db="EMBL/GenBank/DDBJ databases">
        <title>Genomic Encyclopedia of Archaeal and Bacterial Type Strains, Phase II (KMG-II): from individual species to whole genera.</title>
        <authorList>
            <person name="Goeker M."/>
        </authorList>
    </citation>
    <scope>NUCLEOTIDE SEQUENCE [LARGE SCALE GENOMIC DNA]</scope>
    <source>
        <strain evidence="3 4">DSM 25027</strain>
    </source>
</reference>
<proteinExistence type="predicted"/>
<evidence type="ECO:0000256" key="2">
    <source>
        <dbReference type="SAM" id="SignalP"/>
    </source>
</evidence>
<evidence type="ECO:0000313" key="3">
    <source>
        <dbReference type="EMBL" id="PRX53762.1"/>
    </source>
</evidence>
<comment type="caution">
    <text evidence="3">The sequence shown here is derived from an EMBL/GenBank/DDBJ whole genome shotgun (WGS) entry which is preliminary data.</text>
</comment>
<feature type="compositionally biased region" description="Polar residues" evidence="1">
    <location>
        <begin position="23"/>
        <end position="35"/>
    </location>
</feature>
<sequence>MKKKNLFLLLVLLGLFIGCSSDSDTSEIPPNSGTGTPAPPPPNVDRSGNLLATGASANDLLANTNFDRIQVEIAHQPGFRPTAETISNFQDFVRLHSFKEDIEIIFNQFPSPNQETLTLQQIDSLEQANRTAFNNGRTLAVYIYFANAPSDEDDEEESTVTLGAVFRNTSMVIFESTIRELAPPDNSGAPVTLTDVETATLNHEFGHLFGLVNLGTEPINDHEDMDAPNHCNVPGCLMQARLEFGSPAARGLVALTEKGETLSSACTLDGNALMKILQDRTLARTSDVVPLLDDECILDLQGNGGR</sequence>
<feature type="chain" id="PRO_5015556797" description="Membrane metalloprotease" evidence="2">
    <location>
        <begin position="24"/>
        <end position="306"/>
    </location>
</feature>
<evidence type="ECO:0000256" key="1">
    <source>
        <dbReference type="SAM" id="MobiDB-lite"/>
    </source>
</evidence>
<protein>
    <recommendedName>
        <fullName evidence="5">Membrane metalloprotease</fullName>
    </recommendedName>
</protein>
<name>A0A2T0M8K9_9FLAO</name>
<dbReference type="OrthoDB" id="1121673at2"/>
<keyword evidence="2" id="KW-0732">Signal</keyword>
<dbReference type="Proteomes" id="UP000237640">
    <property type="component" value="Unassembled WGS sequence"/>
</dbReference>
<dbReference type="AlphaFoldDB" id="A0A2T0M8K9"/>
<evidence type="ECO:0008006" key="5">
    <source>
        <dbReference type="Google" id="ProtNLM"/>
    </source>
</evidence>
<dbReference type="RefSeq" id="WP_106145104.1">
    <property type="nucleotide sequence ID" value="NZ_PVYX01000002.1"/>
</dbReference>